<evidence type="ECO:0000256" key="1">
    <source>
        <dbReference type="ARBA" id="ARBA00000402"/>
    </source>
</evidence>
<dbReference type="Proteomes" id="UP001470230">
    <property type="component" value="Unassembled WGS sequence"/>
</dbReference>
<dbReference type="EC" id="3.1.26.11" evidence="4"/>
<dbReference type="PANTHER" id="PTHR12553">
    <property type="entry name" value="ZINC PHOSPHODIESTERASE ELAC PROTEIN 2"/>
    <property type="match status" value="1"/>
</dbReference>
<dbReference type="InterPro" id="IPR036866">
    <property type="entry name" value="RibonucZ/Hydroxyglut_hydro"/>
</dbReference>
<evidence type="ECO:0000256" key="6">
    <source>
        <dbReference type="ARBA" id="ARBA00022722"/>
    </source>
</evidence>
<evidence type="ECO:0000256" key="10">
    <source>
        <dbReference type="ARBA" id="ARBA00022833"/>
    </source>
</evidence>
<gene>
    <name evidence="13" type="ORF">M9Y10_002358</name>
</gene>
<dbReference type="SUPFAM" id="SSF56281">
    <property type="entry name" value="Metallo-hydrolase/oxidoreductase"/>
    <property type="match status" value="2"/>
</dbReference>
<dbReference type="Pfam" id="PF13691">
    <property type="entry name" value="Lactamase_B_4"/>
    <property type="match status" value="1"/>
</dbReference>
<comment type="catalytic activity">
    <reaction evidence="1">
        <text>Endonucleolytic cleavage of RNA, removing extra 3' nucleotides from tRNA precursor, generating 3' termini of tRNAs. A 3'-hydroxy group is left at the tRNA terminus and a 5'-phosphoryl group is left at the trailer molecule.</text>
        <dbReference type="EC" id="3.1.26.11"/>
    </reaction>
</comment>
<dbReference type="Pfam" id="PF12706">
    <property type="entry name" value="Lactamase_B_2"/>
    <property type="match status" value="1"/>
</dbReference>
<dbReference type="PANTHER" id="PTHR12553:SF49">
    <property type="entry name" value="ZINC PHOSPHODIESTERASE ELAC PROTEIN 2"/>
    <property type="match status" value="1"/>
</dbReference>
<evidence type="ECO:0000259" key="12">
    <source>
        <dbReference type="Pfam" id="PF13691"/>
    </source>
</evidence>
<evidence type="ECO:0000313" key="13">
    <source>
        <dbReference type="EMBL" id="KAK8900035.1"/>
    </source>
</evidence>
<dbReference type="InterPro" id="IPR027794">
    <property type="entry name" value="tRNase_Z_dom"/>
</dbReference>
<keyword evidence="5" id="KW-0819">tRNA processing</keyword>
<evidence type="ECO:0000256" key="2">
    <source>
        <dbReference type="ARBA" id="ARBA00001947"/>
    </source>
</evidence>
<evidence type="ECO:0000259" key="11">
    <source>
        <dbReference type="Pfam" id="PF12706"/>
    </source>
</evidence>
<dbReference type="EMBL" id="JAPFFF010000001">
    <property type="protein sequence ID" value="KAK8900035.1"/>
    <property type="molecule type" value="Genomic_DNA"/>
</dbReference>
<keyword evidence="6" id="KW-0540">Nuclease</keyword>
<evidence type="ECO:0000313" key="14">
    <source>
        <dbReference type="Proteomes" id="UP001470230"/>
    </source>
</evidence>
<evidence type="ECO:0000256" key="9">
    <source>
        <dbReference type="ARBA" id="ARBA00022801"/>
    </source>
</evidence>
<dbReference type="InterPro" id="IPR047151">
    <property type="entry name" value="RNZ2-like"/>
</dbReference>
<evidence type="ECO:0000256" key="7">
    <source>
        <dbReference type="ARBA" id="ARBA00022723"/>
    </source>
</evidence>
<feature type="domain" description="tRNase Z endonuclease" evidence="12">
    <location>
        <begin position="7"/>
        <end position="65"/>
    </location>
</feature>
<evidence type="ECO:0000256" key="3">
    <source>
        <dbReference type="ARBA" id="ARBA00007823"/>
    </source>
</evidence>
<keyword evidence="9" id="KW-0378">Hydrolase</keyword>
<evidence type="ECO:0000256" key="4">
    <source>
        <dbReference type="ARBA" id="ARBA00012477"/>
    </source>
</evidence>
<evidence type="ECO:0000256" key="8">
    <source>
        <dbReference type="ARBA" id="ARBA00022759"/>
    </source>
</evidence>
<accession>A0ABR2LC73</accession>
<keyword evidence="10" id="KW-0862">Zinc</keyword>
<dbReference type="InterPro" id="IPR001279">
    <property type="entry name" value="Metallo-B-lactamas"/>
</dbReference>
<proteinExistence type="inferred from homology"/>
<comment type="caution">
    <text evidence="13">The sequence shown here is derived from an EMBL/GenBank/DDBJ whole genome shotgun (WGS) entry which is preliminary data.</text>
</comment>
<organism evidence="13 14">
    <name type="scientific">Tritrichomonas musculus</name>
    <dbReference type="NCBI Taxonomy" id="1915356"/>
    <lineage>
        <taxon>Eukaryota</taxon>
        <taxon>Metamonada</taxon>
        <taxon>Parabasalia</taxon>
        <taxon>Tritrichomonadida</taxon>
        <taxon>Tritrichomonadidae</taxon>
        <taxon>Tritrichomonas</taxon>
    </lineage>
</organism>
<dbReference type="Gene3D" id="3.60.15.10">
    <property type="entry name" value="Ribonuclease Z/Hydroxyacylglutathione hydrolase-like"/>
    <property type="match status" value="2"/>
</dbReference>
<keyword evidence="14" id="KW-1185">Reference proteome</keyword>
<evidence type="ECO:0000256" key="5">
    <source>
        <dbReference type="ARBA" id="ARBA00022694"/>
    </source>
</evidence>
<comment type="cofactor">
    <cofactor evidence="2">
        <name>Zn(2+)</name>
        <dbReference type="ChEBI" id="CHEBI:29105"/>
    </cofactor>
</comment>
<feature type="domain" description="Metallo-beta-lactamase" evidence="11">
    <location>
        <begin position="401"/>
        <end position="632"/>
    </location>
</feature>
<keyword evidence="8" id="KW-0255">Endonuclease</keyword>
<protein>
    <recommendedName>
        <fullName evidence="4">ribonuclease Z</fullName>
        <ecNumber evidence="4">3.1.26.11</ecNumber>
    </recommendedName>
</protein>
<name>A0ABR2LC73_9EUKA</name>
<sequence>MKFDLLVFSTETLDSHPAVGLSFFDKLYIFNIPDQTQRVFFETKLRFVKINHVFLTTLKARSIGGFHGLTITAYDSKNTTLTYSGLPGFKDILESYSHLHTNEKLRPQYVEDFSDNNITVKNIYLSESVAYDVKLPDVPGKFLADKAKALGLSPGPIYKDLANGKTVKNSEGVEITPDMVLGPATPSDRLLVVDCQSFEDIAKLPDNLAEYNFIVHFTKIDLLLTPEYLSHFDPGSQKCLCFPPSGKITFQSVANLYTASSSFAKSLLTPIVSYEDKIEYISSLDDIDKDKKDITYVPKDYVIAVPAMEYAFAPPDKKRFVYPQEHYQNEQGKQPPKKKKTSQLENLVISQNETQYTCSEQSAVLPKFDSFAVTFLGTGAMYPSKYRDVTGILLHTDSGFIAIDPGEGFAGQLRRRYGRKNFETIMKNLIFVWVSHLHGDHHFGLYQLLQERAEIDNITSVPLLCHSIIKNHMEVLQSAAGPLKFTFYPQMSGKYEAKSLKRLNASTMTCDTKQHQTSEENNENSTADKEQCLLKPFTRGNVSILSIPVCHCVDSLGCLVTLDGGWRIAFSGDRTNTDKFTEIAGSCDLLIHEASFTDDLISTAREKRHSTIGQALETGKEMNAKYIILTHFSQRYPKLPVFSNDIFENVAFAFDYLSTTYENMHALCSVCPQIFQMIQDLEAKEEAEKTV</sequence>
<reference evidence="13 14" key="1">
    <citation type="submission" date="2024-04" db="EMBL/GenBank/DDBJ databases">
        <title>Tritrichomonas musculus Genome.</title>
        <authorList>
            <person name="Alves-Ferreira E."/>
            <person name="Grigg M."/>
            <person name="Lorenzi H."/>
            <person name="Galac M."/>
        </authorList>
    </citation>
    <scope>NUCLEOTIDE SEQUENCE [LARGE SCALE GENOMIC DNA]</scope>
    <source>
        <strain evidence="13 14">EAF2021</strain>
    </source>
</reference>
<comment type="similarity">
    <text evidence="3">Belongs to the RNase Z family.</text>
</comment>
<keyword evidence="7" id="KW-0479">Metal-binding</keyword>